<feature type="domain" description="HTH araC/xylS-type" evidence="4">
    <location>
        <begin position="207"/>
        <end position="253"/>
    </location>
</feature>
<proteinExistence type="predicted"/>
<accession>A0A6J5E9C6</accession>
<sequence>MKRSAQQPPCTLSIVDERVWRSPIVERLEDKRDADRIVISRWTRRREHEVDTGHATHADAYVIGISLRLSRVNFFHEDTLAFNGQVLPGMFQVTCPGDTARAIFYGACDVMHLLVPSPLLHSFANEACPAKDPSSLLRGNPGLVHDPCLERLANALLVADGSFLEYGQLYADGISMALISRLIELRGHPIRHRSRGRHGALPAWRLKRAIEYIDAYLATPIGLQDIANAAGLTRMHFAAQFRAAMGVSRMSIC</sequence>
<evidence type="ECO:0000256" key="2">
    <source>
        <dbReference type="ARBA" id="ARBA00023125"/>
    </source>
</evidence>
<name>A0A6J5E9C6_9BURK</name>
<keyword evidence="1" id="KW-0805">Transcription regulation</keyword>
<protein>
    <recommendedName>
        <fullName evidence="4">HTH araC/xylS-type domain-containing protein</fullName>
    </recommendedName>
</protein>
<evidence type="ECO:0000256" key="3">
    <source>
        <dbReference type="ARBA" id="ARBA00023163"/>
    </source>
</evidence>
<dbReference type="InterPro" id="IPR009057">
    <property type="entry name" value="Homeodomain-like_sf"/>
</dbReference>
<dbReference type="SUPFAM" id="SSF46689">
    <property type="entry name" value="Homeodomain-like"/>
    <property type="match status" value="1"/>
</dbReference>
<keyword evidence="6" id="KW-1185">Reference proteome</keyword>
<dbReference type="EMBL" id="CADIKH010000021">
    <property type="protein sequence ID" value="CAB3763108.1"/>
    <property type="molecule type" value="Genomic_DNA"/>
</dbReference>
<evidence type="ECO:0000313" key="6">
    <source>
        <dbReference type="Proteomes" id="UP000494363"/>
    </source>
</evidence>
<dbReference type="PANTHER" id="PTHR46796">
    <property type="entry name" value="HTH-TYPE TRANSCRIPTIONAL ACTIVATOR RHAS-RELATED"/>
    <property type="match status" value="1"/>
</dbReference>
<dbReference type="AlphaFoldDB" id="A0A6J5E9C6"/>
<dbReference type="RefSeq" id="WP_175228644.1">
    <property type="nucleotide sequence ID" value="NZ_CADIKH010000021.1"/>
</dbReference>
<dbReference type="InterPro" id="IPR018060">
    <property type="entry name" value="HTH_AraC"/>
</dbReference>
<keyword evidence="2" id="KW-0238">DNA-binding</keyword>
<dbReference type="Proteomes" id="UP000494363">
    <property type="component" value="Unassembled WGS sequence"/>
</dbReference>
<dbReference type="InterPro" id="IPR050204">
    <property type="entry name" value="AraC_XylS_family_regulators"/>
</dbReference>
<evidence type="ECO:0000313" key="5">
    <source>
        <dbReference type="EMBL" id="CAB3763108.1"/>
    </source>
</evidence>
<keyword evidence="3" id="KW-0804">Transcription</keyword>
<evidence type="ECO:0000256" key="1">
    <source>
        <dbReference type="ARBA" id="ARBA00023015"/>
    </source>
</evidence>
<gene>
    <name evidence="5" type="ORF">LMG29542_04503</name>
</gene>
<reference evidence="5 6" key="1">
    <citation type="submission" date="2020-04" db="EMBL/GenBank/DDBJ databases">
        <authorList>
            <person name="De Canck E."/>
        </authorList>
    </citation>
    <scope>NUCLEOTIDE SEQUENCE [LARGE SCALE GENOMIC DNA]</scope>
    <source>
        <strain evidence="5 6">LMG 29542</strain>
    </source>
</reference>
<dbReference type="GO" id="GO:0043565">
    <property type="term" value="F:sequence-specific DNA binding"/>
    <property type="evidence" value="ECO:0007669"/>
    <property type="project" value="InterPro"/>
</dbReference>
<evidence type="ECO:0000259" key="4">
    <source>
        <dbReference type="PROSITE" id="PS01124"/>
    </source>
</evidence>
<dbReference type="PROSITE" id="PS01124">
    <property type="entry name" value="HTH_ARAC_FAMILY_2"/>
    <property type="match status" value="1"/>
</dbReference>
<organism evidence="5 6">
    <name type="scientific">Paraburkholderia humisilvae</name>
    <dbReference type="NCBI Taxonomy" id="627669"/>
    <lineage>
        <taxon>Bacteria</taxon>
        <taxon>Pseudomonadati</taxon>
        <taxon>Pseudomonadota</taxon>
        <taxon>Betaproteobacteria</taxon>
        <taxon>Burkholderiales</taxon>
        <taxon>Burkholderiaceae</taxon>
        <taxon>Paraburkholderia</taxon>
    </lineage>
</organism>
<dbReference type="GO" id="GO:0003700">
    <property type="term" value="F:DNA-binding transcription factor activity"/>
    <property type="evidence" value="ECO:0007669"/>
    <property type="project" value="InterPro"/>
</dbReference>
<dbReference type="Gene3D" id="1.10.10.60">
    <property type="entry name" value="Homeodomain-like"/>
    <property type="match status" value="1"/>
</dbReference>
<dbReference type="PANTHER" id="PTHR46796:SF14">
    <property type="entry name" value="TRANSCRIPTIONAL REGULATORY PROTEIN"/>
    <property type="match status" value="1"/>
</dbReference>